<gene>
    <name evidence="1" type="ORF">QFC24_000882</name>
</gene>
<evidence type="ECO:0000313" key="2">
    <source>
        <dbReference type="Proteomes" id="UP001234202"/>
    </source>
</evidence>
<protein>
    <submittedName>
        <fullName evidence="1">Uncharacterized protein</fullName>
    </submittedName>
</protein>
<reference evidence="1" key="1">
    <citation type="submission" date="2023-04" db="EMBL/GenBank/DDBJ databases">
        <title>Draft Genome sequencing of Naganishia species isolated from polar environments using Oxford Nanopore Technology.</title>
        <authorList>
            <person name="Leo P."/>
            <person name="Venkateswaran K."/>
        </authorList>
    </citation>
    <scope>NUCLEOTIDE SEQUENCE</scope>
    <source>
        <strain evidence="1">DBVPG 5303</strain>
    </source>
</reference>
<organism evidence="1 2">
    <name type="scientific">Naganishia onofrii</name>
    <dbReference type="NCBI Taxonomy" id="1851511"/>
    <lineage>
        <taxon>Eukaryota</taxon>
        <taxon>Fungi</taxon>
        <taxon>Dikarya</taxon>
        <taxon>Basidiomycota</taxon>
        <taxon>Agaricomycotina</taxon>
        <taxon>Tremellomycetes</taxon>
        <taxon>Filobasidiales</taxon>
        <taxon>Filobasidiaceae</taxon>
        <taxon>Naganishia</taxon>
    </lineage>
</organism>
<comment type="caution">
    <text evidence="1">The sequence shown here is derived from an EMBL/GenBank/DDBJ whole genome shotgun (WGS) entry which is preliminary data.</text>
</comment>
<name>A0ACC2XV20_9TREE</name>
<accession>A0ACC2XV20</accession>
<evidence type="ECO:0000313" key="1">
    <source>
        <dbReference type="EMBL" id="KAJ9127473.1"/>
    </source>
</evidence>
<dbReference type="EMBL" id="JASBWV010000002">
    <property type="protein sequence ID" value="KAJ9127473.1"/>
    <property type="molecule type" value="Genomic_DNA"/>
</dbReference>
<sequence>MAAHSDESDGSGDDIRPHGDPRAGDSSEEEESDEEERRKVTEGFIVEDEDEEEGDEDLEPEERRRRRKDRSKKRKRPESARSDQDELDDDDLDLLAENTGLPSRAKTAAQSQKLKRIRRRGASEEEDDEEDELDDRRADRRRNGDRDDDDLGIFGDEPSSARRGGGIDELDEDDMDDFIEEDDEDLDNDQMTDAERRASTLAKKAQRKAAARKHRNFAGAGLETRQELEDVFGDGGEYAAALSADTRGVRGRSGKAKIEDIFEPTEIADKFLTKEDQIVRDTDVPERYQFASSTLSLNPVRKDTTEDFPPLEDATSWVAPRVGARTLQEFFMNDTYRDGFLSAVRETLDAIFRRHLEVPFIWHYRRDTLRLLAEDGSRKIFLHRDELWTVYDLGLKYKAIYQRREQVSKLYESMKDLDPSFSDIYLENHVLSMPDGSAIQSIEAANEALAWLEMRHSVLAQRAKELETTRAERKRAGGVGKKHLRKGRIADLLPHFGIDPARVVEKFITGSVDNHESKNSELKPYELAEQYTDAMEGMPEAEDVVKIAIEVMAQELGRNPVLLNRVKEIFREKAILNCSPTEKGKAKIDEFHRYYRYKYLRGLPVHALALNAWYTQMHAAEQDGLLSLTITISESDLDELEDKLGRCWESSDSEPNPEEWNTLRHEIVQKAVNNILVPAAISWLRDDLKQRAEDIVSERCQKELENRVNVRPFNTPSMHQGSSPSVISLSFGRGGKHAIMAICLDDTGRTTSHTKFNNLTDDDEKKTFWALVNEHNPDVVVLGGFSADTRRLYTEVDVALKELANEQMREDQNVDSNTIFPRDHDMWPQQMQAKQIPLIFVADDVARIYMNSQRAEQENPGWPAHARYALGLARYVQDPLNEFCALGPDLTTIIFVPDYQPLIGQERLLQVLERALVNVVNGVGLDINQAIRDSYLQKLLPYLSGLGPRKADALIKAITKTGGLLSNRAKLLTENLLGPSVMINVAAFLYIQQGEADEKDYEKAAKDDTELPNPLDQTRIHPLDYELASELCINLLKEDPEYALERNPSYYTVQWFNQEQETRGKIISESDCADFARRKQQETNQIKFYTVDLIAAEFDEPFKDNRKEFLVPDEWDVCTMLTGETRDTLGVGCIVTGHVIRSMQDQVIIRLESRVEGEVKKELIDAPEDQGGVVDARKLLTRGQAVRGVVTDVRPFDLYIAVSSRQQDVQNAGIARIRTILRPVMQFFDVMEERRDQELMENRKKRELGAVPRIIDHPAWHVANKSQAEKILSKQNRGDLVIRPSSQGNDHLAVTWKVDEGIYQHLGGFASLVSDDTALTWFSSLDVTEINKPSQHELGKILRVRDFDASYSDLDDLIVNHVKAIAEKVEALTHHEKYRKEDQIEEFLRQYVSAHAGKSAYAFCLDSSRPGWAKVFFLNKSPKDGGLMQSWPIRIMPGAYKLFDAEVPGMTELCTAFKTQYASRLAEQKRNIGRTPAGGRSVYAPPSIHRSAVQRGGTTPAARFGAVTPAMARFGGGATPAMPRFGATPSGRFTPHAPNLTGGMTPRPMMSAASPYVNAPMMGSHTPYGYPGMAPGMARPPFPPTGVPLQQMHGFAGGMPPRP</sequence>
<dbReference type="Proteomes" id="UP001234202">
    <property type="component" value="Unassembled WGS sequence"/>
</dbReference>
<keyword evidence="2" id="KW-1185">Reference proteome</keyword>
<proteinExistence type="predicted"/>